<accession>A0A6J4QNS8</accession>
<dbReference type="AlphaFoldDB" id="A0A6J4QNS8"/>
<organism evidence="1">
    <name type="scientific">uncultured Rubrobacteraceae bacterium</name>
    <dbReference type="NCBI Taxonomy" id="349277"/>
    <lineage>
        <taxon>Bacteria</taxon>
        <taxon>Bacillati</taxon>
        <taxon>Actinomycetota</taxon>
        <taxon>Rubrobacteria</taxon>
        <taxon>Rubrobacterales</taxon>
        <taxon>Rubrobacteraceae</taxon>
        <taxon>environmental samples</taxon>
    </lineage>
</organism>
<gene>
    <name evidence="1" type="ORF">AVDCRST_MAG28-1026</name>
</gene>
<reference evidence="1" key="1">
    <citation type="submission" date="2020-02" db="EMBL/GenBank/DDBJ databases">
        <authorList>
            <person name="Meier V. D."/>
        </authorList>
    </citation>
    <scope>NUCLEOTIDE SEQUENCE</scope>
    <source>
        <strain evidence="1">AVDCRST_MAG28</strain>
    </source>
</reference>
<proteinExistence type="predicted"/>
<name>A0A6J4QNS8_9ACTN</name>
<protein>
    <submittedName>
        <fullName evidence="1">Uncharacterized protein</fullName>
    </submittedName>
</protein>
<dbReference type="EMBL" id="CADCVE010000022">
    <property type="protein sequence ID" value="CAA9447429.1"/>
    <property type="molecule type" value="Genomic_DNA"/>
</dbReference>
<evidence type="ECO:0000313" key="1">
    <source>
        <dbReference type="EMBL" id="CAA9447429.1"/>
    </source>
</evidence>
<sequence>MLVPDFKGILAFYIIPEALGMITECLGNHVEGVGVADLRLPEPPIRLR</sequence>